<dbReference type="OrthoDB" id="7852914at2"/>
<evidence type="ECO:0000313" key="3">
    <source>
        <dbReference type="Proteomes" id="UP000001317"/>
    </source>
</evidence>
<feature type="transmembrane region" description="Helical" evidence="1">
    <location>
        <begin position="20"/>
        <end position="39"/>
    </location>
</feature>
<name>B0TUD1_SHEHH</name>
<gene>
    <name evidence="2" type="ordered locus">Shal_0856</name>
</gene>
<keyword evidence="1" id="KW-0472">Membrane</keyword>
<protein>
    <submittedName>
        <fullName evidence="2">Uncharacterized protein</fullName>
    </submittedName>
</protein>
<feature type="transmembrane region" description="Helical" evidence="1">
    <location>
        <begin position="124"/>
        <end position="144"/>
    </location>
</feature>
<dbReference type="EMBL" id="CP000931">
    <property type="protein sequence ID" value="ABZ75431.1"/>
    <property type="molecule type" value="Genomic_DNA"/>
</dbReference>
<dbReference type="AlphaFoldDB" id="B0TUD1"/>
<dbReference type="RefSeq" id="WP_012275983.1">
    <property type="nucleotide sequence ID" value="NC_010334.1"/>
</dbReference>
<feature type="transmembrane region" description="Helical" evidence="1">
    <location>
        <begin position="51"/>
        <end position="72"/>
    </location>
</feature>
<accession>B0TUD1</accession>
<reference evidence="2" key="1">
    <citation type="submission" date="2008-01" db="EMBL/GenBank/DDBJ databases">
        <title>Complete sequence of Shewanella halifaxensis HAW-EB4.</title>
        <authorList>
            <consortium name="US DOE Joint Genome Institute"/>
            <person name="Copeland A."/>
            <person name="Lucas S."/>
            <person name="Lapidus A."/>
            <person name="Glavina del Rio T."/>
            <person name="Dalin E."/>
            <person name="Tice H."/>
            <person name="Bruce D."/>
            <person name="Goodwin L."/>
            <person name="Pitluck S."/>
            <person name="Sims D."/>
            <person name="Brettin T."/>
            <person name="Detter J.C."/>
            <person name="Han C."/>
            <person name="Kuske C.R."/>
            <person name="Schmutz J."/>
            <person name="Larimer F."/>
            <person name="Land M."/>
            <person name="Hauser L."/>
            <person name="Kyrpides N."/>
            <person name="Kim E."/>
            <person name="Zhao J.-S."/>
            <person name="Richardson P."/>
        </authorList>
    </citation>
    <scope>NUCLEOTIDE SEQUENCE [LARGE SCALE GENOMIC DNA]</scope>
    <source>
        <strain evidence="2">HAW-EB4</strain>
    </source>
</reference>
<keyword evidence="1" id="KW-1133">Transmembrane helix</keyword>
<evidence type="ECO:0000313" key="2">
    <source>
        <dbReference type="EMBL" id="ABZ75431.1"/>
    </source>
</evidence>
<keyword evidence="3" id="KW-1185">Reference proteome</keyword>
<dbReference type="Proteomes" id="UP000001317">
    <property type="component" value="Chromosome"/>
</dbReference>
<feature type="transmembrane region" description="Helical" evidence="1">
    <location>
        <begin position="84"/>
        <end position="104"/>
    </location>
</feature>
<dbReference type="eggNOG" id="ENOG502ZCBD">
    <property type="taxonomic scope" value="Bacteria"/>
</dbReference>
<keyword evidence="1" id="KW-0812">Transmembrane</keyword>
<evidence type="ECO:0000256" key="1">
    <source>
        <dbReference type="SAM" id="Phobius"/>
    </source>
</evidence>
<dbReference type="KEGG" id="shl:Shal_0856"/>
<feature type="transmembrane region" description="Helical" evidence="1">
    <location>
        <begin position="165"/>
        <end position="186"/>
    </location>
</feature>
<dbReference type="HOGENOM" id="CLU_1419325_0_0_6"/>
<proteinExistence type="predicted"/>
<dbReference type="STRING" id="458817.Shal_0856"/>
<sequence length="196" mass="22290">MFNAIKANFHPSHQTHKETLIKFIVLLAIIVVYFGYMSWKYNASTGFALAILSWSFFVLCTPVADGGFLIAFPVRLLFNVRMAITQVVLWFIAVGVNIYFLSFSESTYQLTFLTRLLQHILTQPIPYWSILAISALGTLLSIYFGDEMMDVVTHKDRVKHHQHGFKYRVLLVVGMGAVTVTAYYHLLRSLGVHIPA</sequence>
<organism evidence="2 3">
    <name type="scientific">Shewanella halifaxensis (strain HAW-EB4)</name>
    <dbReference type="NCBI Taxonomy" id="458817"/>
    <lineage>
        <taxon>Bacteria</taxon>
        <taxon>Pseudomonadati</taxon>
        <taxon>Pseudomonadota</taxon>
        <taxon>Gammaproteobacteria</taxon>
        <taxon>Alteromonadales</taxon>
        <taxon>Shewanellaceae</taxon>
        <taxon>Shewanella</taxon>
    </lineage>
</organism>